<reference evidence="4" key="1">
    <citation type="submission" date="2010-07" db="EMBL/GenBank/DDBJ databases">
        <title>The genome sequence of Gaeumannomyces graminis var. tritici strain R3-111a-1.</title>
        <authorList>
            <consortium name="The Broad Institute Genome Sequencing Platform"/>
            <person name="Ma L.-J."/>
            <person name="Dead R."/>
            <person name="Young S."/>
            <person name="Zeng Q."/>
            <person name="Koehrsen M."/>
            <person name="Alvarado L."/>
            <person name="Berlin A."/>
            <person name="Chapman S.B."/>
            <person name="Chen Z."/>
            <person name="Freedman E."/>
            <person name="Gellesch M."/>
            <person name="Goldberg J."/>
            <person name="Griggs A."/>
            <person name="Gujja S."/>
            <person name="Heilman E.R."/>
            <person name="Heiman D."/>
            <person name="Hepburn T."/>
            <person name="Howarth C."/>
            <person name="Jen D."/>
            <person name="Larson L."/>
            <person name="Mehta T."/>
            <person name="Neiman D."/>
            <person name="Pearson M."/>
            <person name="Roberts A."/>
            <person name="Saif S."/>
            <person name="Shea T."/>
            <person name="Shenoy N."/>
            <person name="Sisk P."/>
            <person name="Stolte C."/>
            <person name="Sykes S."/>
            <person name="Walk T."/>
            <person name="White J."/>
            <person name="Yandava C."/>
            <person name="Haas B."/>
            <person name="Nusbaum C."/>
            <person name="Birren B."/>
        </authorList>
    </citation>
    <scope>NUCLEOTIDE SEQUENCE [LARGE SCALE GENOMIC DNA]</scope>
    <source>
        <strain evidence="4">R3-111a-1</strain>
    </source>
</reference>
<dbReference type="GeneID" id="20346079"/>
<dbReference type="RefSeq" id="XP_009221689.1">
    <property type="nucleotide sequence ID" value="XM_009223425.1"/>
</dbReference>
<reference evidence="3" key="5">
    <citation type="submission" date="2018-04" db="UniProtKB">
        <authorList>
            <consortium name="EnsemblFungi"/>
        </authorList>
    </citation>
    <scope>IDENTIFICATION</scope>
    <source>
        <strain evidence="3">R3-111a-1</strain>
    </source>
</reference>
<dbReference type="AlphaFoldDB" id="J3NWF7"/>
<keyword evidence="4" id="KW-1185">Reference proteome</keyword>
<evidence type="ECO:0000313" key="2">
    <source>
        <dbReference type="EMBL" id="EJT75689.1"/>
    </source>
</evidence>
<dbReference type="OrthoDB" id="2986332at2759"/>
<dbReference type="VEuPathDB" id="FungiDB:GGTG_05621"/>
<sequence length="150" mass="15993">MFSVTKTVIFVLAAGLANAVPFDAVDSVTVDPAALASGEVLRRANGCGAAGIVNGECGRYYRGDSCSDLIGNIKPDCKKGCHTVEDGLRSIKATGNGIYGTNCALFEDKNCQRQLGETGNAIFAGGEKCYTVSDNKKERMAYSYKCYYRC</sequence>
<reference evidence="2" key="3">
    <citation type="submission" date="2010-09" db="EMBL/GenBank/DDBJ databases">
        <title>Annotation of Gaeumannomyces graminis var. tritici R3-111a-1.</title>
        <authorList>
            <consortium name="The Broad Institute Genome Sequencing Platform"/>
            <person name="Ma L.-J."/>
            <person name="Dead R."/>
            <person name="Young S.K."/>
            <person name="Zeng Q."/>
            <person name="Gargeya S."/>
            <person name="Fitzgerald M."/>
            <person name="Haas B."/>
            <person name="Abouelleil A."/>
            <person name="Alvarado L."/>
            <person name="Arachchi H.M."/>
            <person name="Berlin A."/>
            <person name="Brown A."/>
            <person name="Chapman S.B."/>
            <person name="Chen Z."/>
            <person name="Dunbar C."/>
            <person name="Freedman E."/>
            <person name="Gearin G."/>
            <person name="Gellesch M."/>
            <person name="Goldberg J."/>
            <person name="Griggs A."/>
            <person name="Gujja S."/>
            <person name="Heiman D."/>
            <person name="Howarth C."/>
            <person name="Larson L."/>
            <person name="Lui A."/>
            <person name="MacDonald P.J.P."/>
            <person name="Mehta T."/>
            <person name="Montmayeur A."/>
            <person name="Murphy C."/>
            <person name="Neiman D."/>
            <person name="Pearson M."/>
            <person name="Priest M."/>
            <person name="Roberts A."/>
            <person name="Saif S."/>
            <person name="Shea T."/>
            <person name="Shenoy N."/>
            <person name="Sisk P."/>
            <person name="Stolte C."/>
            <person name="Sykes S."/>
            <person name="Yandava C."/>
            <person name="Wortman J."/>
            <person name="Nusbaum C."/>
            <person name="Birren B."/>
        </authorList>
    </citation>
    <scope>NUCLEOTIDE SEQUENCE</scope>
    <source>
        <strain evidence="2">R3-111a-1</strain>
    </source>
</reference>
<feature type="signal peptide" evidence="1">
    <location>
        <begin position="1"/>
        <end position="19"/>
    </location>
</feature>
<proteinExistence type="predicted"/>
<dbReference type="EnsemblFungi" id="EJT75689">
    <property type="protein sequence ID" value="EJT75689"/>
    <property type="gene ID" value="GGTG_05621"/>
</dbReference>
<gene>
    <name evidence="3" type="primary">20346079</name>
    <name evidence="2" type="ORF">GGTG_05621</name>
</gene>
<dbReference type="eggNOG" id="ENOG502SWYU">
    <property type="taxonomic scope" value="Eukaryota"/>
</dbReference>
<evidence type="ECO:0000256" key="1">
    <source>
        <dbReference type="SAM" id="SignalP"/>
    </source>
</evidence>
<organism evidence="2">
    <name type="scientific">Gaeumannomyces tritici (strain R3-111a-1)</name>
    <name type="common">Wheat and barley take-all root rot fungus</name>
    <name type="synonym">Gaeumannomyces graminis var. tritici</name>
    <dbReference type="NCBI Taxonomy" id="644352"/>
    <lineage>
        <taxon>Eukaryota</taxon>
        <taxon>Fungi</taxon>
        <taxon>Dikarya</taxon>
        <taxon>Ascomycota</taxon>
        <taxon>Pezizomycotina</taxon>
        <taxon>Sordariomycetes</taxon>
        <taxon>Sordariomycetidae</taxon>
        <taxon>Magnaporthales</taxon>
        <taxon>Magnaporthaceae</taxon>
        <taxon>Gaeumannomyces</taxon>
    </lineage>
</organism>
<evidence type="ECO:0000313" key="4">
    <source>
        <dbReference type="Proteomes" id="UP000006039"/>
    </source>
</evidence>
<dbReference type="Proteomes" id="UP000006039">
    <property type="component" value="Unassembled WGS sequence"/>
</dbReference>
<dbReference type="STRING" id="644352.J3NWF7"/>
<feature type="chain" id="PRO_5015094552" evidence="1">
    <location>
        <begin position="20"/>
        <end position="150"/>
    </location>
</feature>
<accession>J3NWF7</accession>
<keyword evidence="1" id="KW-0732">Signal</keyword>
<protein>
    <submittedName>
        <fullName evidence="2 3">Uncharacterized protein</fullName>
    </submittedName>
</protein>
<name>J3NWF7_GAET3</name>
<dbReference type="EMBL" id="GL385397">
    <property type="protein sequence ID" value="EJT75689.1"/>
    <property type="molecule type" value="Genomic_DNA"/>
</dbReference>
<evidence type="ECO:0000313" key="3">
    <source>
        <dbReference type="EnsemblFungi" id="EJT75689"/>
    </source>
</evidence>
<reference evidence="3" key="4">
    <citation type="journal article" date="2015" name="G3 (Bethesda)">
        <title>Genome sequences of three phytopathogenic species of the Magnaporthaceae family of fungi.</title>
        <authorList>
            <person name="Okagaki L.H."/>
            <person name="Nunes C.C."/>
            <person name="Sailsbery J."/>
            <person name="Clay B."/>
            <person name="Brown D."/>
            <person name="John T."/>
            <person name="Oh Y."/>
            <person name="Young N."/>
            <person name="Fitzgerald M."/>
            <person name="Haas B.J."/>
            <person name="Zeng Q."/>
            <person name="Young S."/>
            <person name="Adiconis X."/>
            <person name="Fan L."/>
            <person name="Levin J.Z."/>
            <person name="Mitchell T.K."/>
            <person name="Okubara P.A."/>
            <person name="Farman M.L."/>
            <person name="Kohn L.M."/>
            <person name="Birren B."/>
            <person name="Ma L.-J."/>
            <person name="Dean R.A."/>
        </authorList>
    </citation>
    <scope>NUCLEOTIDE SEQUENCE</scope>
    <source>
        <strain evidence="3">R3-111a-1</strain>
    </source>
</reference>
<dbReference type="HOGENOM" id="CLU_1796323_0_0_1"/>
<reference evidence="2" key="2">
    <citation type="submission" date="2010-07" db="EMBL/GenBank/DDBJ databases">
        <authorList>
            <consortium name="The Broad Institute Genome Sequencing Platform"/>
            <consortium name="Broad Institute Genome Sequencing Center for Infectious Disease"/>
            <person name="Ma L.-J."/>
            <person name="Dead R."/>
            <person name="Young S."/>
            <person name="Zeng Q."/>
            <person name="Koehrsen M."/>
            <person name="Alvarado L."/>
            <person name="Berlin A."/>
            <person name="Chapman S.B."/>
            <person name="Chen Z."/>
            <person name="Freedman E."/>
            <person name="Gellesch M."/>
            <person name="Goldberg J."/>
            <person name="Griggs A."/>
            <person name="Gujja S."/>
            <person name="Heilman E.R."/>
            <person name="Heiman D."/>
            <person name="Hepburn T."/>
            <person name="Howarth C."/>
            <person name="Jen D."/>
            <person name="Larson L."/>
            <person name="Mehta T."/>
            <person name="Neiman D."/>
            <person name="Pearson M."/>
            <person name="Roberts A."/>
            <person name="Saif S."/>
            <person name="Shea T."/>
            <person name="Shenoy N."/>
            <person name="Sisk P."/>
            <person name="Stolte C."/>
            <person name="Sykes S."/>
            <person name="Walk T."/>
            <person name="White J."/>
            <person name="Yandava C."/>
            <person name="Haas B."/>
            <person name="Nusbaum C."/>
            <person name="Birren B."/>
        </authorList>
    </citation>
    <scope>NUCLEOTIDE SEQUENCE</scope>
    <source>
        <strain evidence="2">R3-111a-1</strain>
    </source>
</reference>